<dbReference type="Proteomes" id="UP001221763">
    <property type="component" value="Unassembled WGS sequence"/>
</dbReference>
<evidence type="ECO:0000313" key="5">
    <source>
        <dbReference type="Proteomes" id="UP001221763"/>
    </source>
</evidence>
<dbReference type="RefSeq" id="WP_273585108.1">
    <property type="nucleotide sequence ID" value="NZ_JANHJP010000002.1"/>
</dbReference>
<name>A0ABT5LAR6_9MOLU</name>
<organism evidence="4 5">
    <name type="scientific">Columbia Basin potato purple top phytoplasma</name>
    <dbReference type="NCBI Taxonomy" id="307134"/>
    <lineage>
        <taxon>Bacteria</taxon>
        <taxon>Bacillati</taxon>
        <taxon>Mycoplasmatota</taxon>
        <taxon>Mollicutes</taxon>
        <taxon>Acholeplasmatales</taxon>
        <taxon>Acholeplasmataceae</taxon>
        <taxon>Candidatus Phytoplasma</taxon>
        <taxon>16SrVI (Clover proliferation group)</taxon>
    </lineage>
</organism>
<evidence type="ECO:0000313" key="4">
    <source>
        <dbReference type="EMBL" id="MDC9031877.1"/>
    </source>
</evidence>
<dbReference type="EMBL" id="JANHJP010000002">
    <property type="protein sequence ID" value="MDC9031877.1"/>
    <property type="molecule type" value="Genomic_DNA"/>
</dbReference>
<keyword evidence="1" id="KW-0489">Methyltransferase</keyword>
<keyword evidence="3" id="KW-0949">S-adenosyl-L-methionine</keyword>
<protein>
    <recommendedName>
        <fullName evidence="6">SAM-dependent methyltransferase</fullName>
    </recommendedName>
</protein>
<keyword evidence="2" id="KW-0808">Transferase</keyword>
<dbReference type="SUPFAM" id="SSF53335">
    <property type="entry name" value="S-adenosyl-L-methionine-dependent methyltransferases"/>
    <property type="match status" value="1"/>
</dbReference>
<keyword evidence="5" id="KW-1185">Reference proteome</keyword>
<sequence>MLSEKEKYLKKIKKYALEHKIPIIHDDTCFFLQKLIKENNLVNILEIGSGVGYSALVMSNENNNVQTIERDFNKYKLALNFFHKTVFDIEFIWSEAFFYQPKKKYDLIFIDAAKVQYHKLFQKYNMFLNKNKFIICDNLNFHNLDINDQTISRSTKRLIQKINDFKLFLQNNDSFQTFFINIGDGLSISQKKI</sequence>
<evidence type="ECO:0000256" key="3">
    <source>
        <dbReference type="ARBA" id="ARBA00022691"/>
    </source>
</evidence>
<evidence type="ECO:0000256" key="1">
    <source>
        <dbReference type="ARBA" id="ARBA00022603"/>
    </source>
</evidence>
<reference evidence="4 5" key="1">
    <citation type="journal article" date="2023" name="Plant">
        <title>Draft Genome Sequence Resource of CBPPT1, a 'Candidatus Phytoplasma trifolii'-Related Strain Associated with Potato Purple Top Disease in the Columbia Basin, U.S.A.</title>
        <authorList>
            <person name="Wei W."/>
            <person name="Shao J."/>
            <person name="Bottner-Parker K.D."/>
            <person name="Zhao Y."/>
        </authorList>
    </citation>
    <scope>NUCLEOTIDE SEQUENCE [LARGE SCALE GENOMIC DNA]</scope>
    <source>
        <strain evidence="4 5">CBPPT1</strain>
    </source>
</reference>
<evidence type="ECO:0008006" key="6">
    <source>
        <dbReference type="Google" id="ProtNLM"/>
    </source>
</evidence>
<dbReference type="Gene3D" id="3.40.50.150">
    <property type="entry name" value="Vaccinia Virus protein VP39"/>
    <property type="match status" value="1"/>
</dbReference>
<gene>
    <name evidence="4" type="ORF">M8044_000096</name>
</gene>
<proteinExistence type="predicted"/>
<accession>A0ABT5LAR6</accession>
<dbReference type="PANTHER" id="PTHR10509:SF14">
    <property type="entry name" value="CAFFEOYL-COA O-METHYLTRANSFERASE 3-RELATED"/>
    <property type="match status" value="1"/>
</dbReference>
<comment type="caution">
    <text evidence="4">The sequence shown here is derived from an EMBL/GenBank/DDBJ whole genome shotgun (WGS) entry which is preliminary data.</text>
</comment>
<dbReference type="InterPro" id="IPR029063">
    <property type="entry name" value="SAM-dependent_MTases_sf"/>
</dbReference>
<dbReference type="InterPro" id="IPR050362">
    <property type="entry name" value="Cation-dep_OMT"/>
</dbReference>
<dbReference type="InterPro" id="IPR002935">
    <property type="entry name" value="SAM_O-MeTrfase"/>
</dbReference>
<dbReference type="PANTHER" id="PTHR10509">
    <property type="entry name" value="O-METHYLTRANSFERASE-RELATED"/>
    <property type="match status" value="1"/>
</dbReference>
<evidence type="ECO:0000256" key="2">
    <source>
        <dbReference type="ARBA" id="ARBA00022679"/>
    </source>
</evidence>
<dbReference type="Pfam" id="PF01596">
    <property type="entry name" value="Methyltransf_3"/>
    <property type="match status" value="1"/>
</dbReference>